<dbReference type="eggNOG" id="COG0582">
    <property type="taxonomic scope" value="Bacteria"/>
</dbReference>
<dbReference type="Gene3D" id="1.10.443.10">
    <property type="entry name" value="Intergrase catalytic core"/>
    <property type="match status" value="1"/>
</dbReference>
<dbReference type="InterPro" id="IPR013762">
    <property type="entry name" value="Integrase-like_cat_sf"/>
</dbReference>
<keyword evidence="1" id="KW-0233">DNA recombination</keyword>
<accession>C5RBV2</accession>
<dbReference type="GO" id="GO:0015074">
    <property type="term" value="P:DNA integration"/>
    <property type="evidence" value="ECO:0007669"/>
    <property type="project" value="InterPro"/>
</dbReference>
<dbReference type="InterPro" id="IPR011010">
    <property type="entry name" value="DNA_brk_join_enz"/>
</dbReference>
<dbReference type="SUPFAM" id="SSF56349">
    <property type="entry name" value="DNA breaking-rejoining enzymes"/>
    <property type="match status" value="1"/>
</dbReference>
<protein>
    <submittedName>
        <fullName evidence="3">Site-specific recombinase, phage integrase family</fullName>
    </submittedName>
</protein>
<dbReference type="CDD" id="cd01192">
    <property type="entry name" value="INT_C_like_3"/>
    <property type="match status" value="1"/>
</dbReference>
<feature type="domain" description="Tyr recombinase" evidence="2">
    <location>
        <begin position="25"/>
        <end position="207"/>
    </location>
</feature>
<dbReference type="InterPro" id="IPR002104">
    <property type="entry name" value="Integrase_catalytic"/>
</dbReference>
<organism evidence="3 4">
    <name type="scientific">Weissella paramesenteroides ATCC 33313</name>
    <dbReference type="NCBI Taxonomy" id="585506"/>
    <lineage>
        <taxon>Bacteria</taxon>
        <taxon>Bacillati</taxon>
        <taxon>Bacillota</taxon>
        <taxon>Bacilli</taxon>
        <taxon>Lactobacillales</taxon>
        <taxon>Lactobacillaceae</taxon>
        <taxon>Weissella</taxon>
    </lineage>
</organism>
<dbReference type="STRING" id="585506.HMPREF0877_1448"/>
<comment type="caution">
    <text evidence="3">The sequence shown here is derived from an EMBL/GenBank/DDBJ whole genome shotgun (WGS) entry which is preliminary data.</text>
</comment>
<dbReference type="EMBL" id="ACKU01000026">
    <property type="protein sequence ID" value="EER74347.1"/>
    <property type="molecule type" value="Genomic_DNA"/>
</dbReference>
<evidence type="ECO:0000256" key="1">
    <source>
        <dbReference type="ARBA" id="ARBA00023172"/>
    </source>
</evidence>
<keyword evidence="4" id="KW-1185">Reference proteome</keyword>
<proteinExistence type="predicted"/>
<dbReference type="HOGENOM" id="CLU_027562_33_1_9"/>
<evidence type="ECO:0000313" key="4">
    <source>
        <dbReference type="Proteomes" id="UP000004528"/>
    </source>
</evidence>
<reference evidence="3 4" key="1">
    <citation type="submission" date="2009-04" db="EMBL/GenBank/DDBJ databases">
        <authorList>
            <person name="Qin X."/>
            <person name="Bachman B."/>
            <person name="Battles P."/>
            <person name="Bell A."/>
            <person name="Bess C."/>
            <person name="Bickham C."/>
            <person name="Chaboub L."/>
            <person name="Chen D."/>
            <person name="Coyle M."/>
            <person name="Deiros D.R."/>
            <person name="Dinh H."/>
            <person name="Forbes L."/>
            <person name="Fowler G."/>
            <person name="Francisco L."/>
            <person name="Fu Q."/>
            <person name="Gubbala S."/>
            <person name="Hale W."/>
            <person name="Han Y."/>
            <person name="Hemphill L."/>
            <person name="Highlander S.K."/>
            <person name="Hirani K."/>
            <person name="Hogues M."/>
            <person name="Jackson L."/>
            <person name="Jakkamsetti A."/>
            <person name="Javaid M."/>
            <person name="Jiang H."/>
            <person name="Korchina V."/>
            <person name="Kovar C."/>
            <person name="Lara F."/>
            <person name="Lee S."/>
            <person name="Mata R."/>
            <person name="Mathew T."/>
            <person name="Moen C."/>
            <person name="Morales K."/>
            <person name="Munidasa M."/>
            <person name="Nazareth L."/>
            <person name="Ngo R."/>
            <person name="Nguyen L."/>
            <person name="Okwuonu G."/>
            <person name="Ongeri F."/>
            <person name="Patil S."/>
            <person name="Petrosino J."/>
            <person name="Pham C."/>
            <person name="Pham P."/>
            <person name="Pu L.-L."/>
            <person name="Puazo M."/>
            <person name="Raj R."/>
            <person name="Reid J."/>
            <person name="Rouhana J."/>
            <person name="Saada N."/>
            <person name="Shang Y."/>
            <person name="Simmons D."/>
            <person name="Thornton R."/>
            <person name="Warren J."/>
            <person name="Weissenberger G."/>
            <person name="Zhang J."/>
            <person name="Zhang L."/>
            <person name="Zhou C."/>
            <person name="Zhu D."/>
            <person name="Muzny D."/>
            <person name="Worley K."/>
            <person name="Gibbs R."/>
        </authorList>
    </citation>
    <scope>NUCLEOTIDE SEQUENCE [LARGE SCALE GENOMIC DNA]</scope>
    <source>
        <strain evidence="3 4">ATCC 33313</strain>
    </source>
</reference>
<dbReference type="PANTHER" id="PTHR30349:SF82">
    <property type="entry name" value="INTEGRASE_RECOMBINASE YOEC-RELATED"/>
    <property type="match status" value="1"/>
</dbReference>
<name>C5RBV2_WEIPA</name>
<dbReference type="AlphaFoldDB" id="C5RBV2"/>
<dbReference type="Proteomes" id="UP000004528">
    <property type="component" value="Unassembled WGS sequence"/>
</dbReference>
<dbReference type="GO" id="GO:0006310">
    <property type="term" value="P:DNA recombination"/>
    <property type="evidence" value="ECO:0007669"/>
    <property type="project" value="UniProtKB-KW"/>
</dbReference>
<dbReference type="GO" id="GO:0003677">
    <property type="term" value="F:DNA binding"/>
    <property type="evidence" value="ECO:0007669"/>
    <property type="project" value="InterPro"/>
</dbReference>
<gene>
    <name evidence="3" type="ORF">HMPREF0877_1448</name>
</gene>
<evidence type="ECO:0000313" key="3">
    <source>
        <dbReference type="EMBL" id="EER74347.1"/>
    </source>
</evidence>
<dbReference type="InterPro" id="IPR050090">
    <property type="entry name" value="Tyrosine_recombinase_XerCD"/>
</dbReference>
<sequence length="212" mass="24460">MYIILYKISKNKLQEKNMQQIVLPIKDTNVLKDVQNTLLDSFKAGQRNYTIFQVGKATLLRVSDVMRLKQQDVFNPDGTVKQTAFIHDKKTGKANTLYLKPIQNDLIQYQQWLIQQNLVSTWLFPSTQHPDQHITEKQFYKIMAKVGDLLNINYLGTHTMRKTGAYRVYIQSNYNIGLVMHLLNHSSEAMTLAYLGLDQASTEAMLDNIDFG</sequence>
<evidence type="ECO:0000259" key="2">
    <source>
        <dbReference type="PROSITE" id="PS51898"/>
    </source>
</evidence>
<dbReference type="PROSITE" id="PS51898">
    <property type="entry name" value="TYR_RECOMBINASE"/>
    <property type="match status" value="1"/>
</dbReference>
<dbReference type="Pfam" id="PF00589">
    <property type="entry name" value="Phage_integrase"/>
    <property type="match status" value="1"/>
</dbReference>
<dbReference type="PANTHER" id="PTHR30349">
    <property type="entry name" value="PHAGE INTEGRASE-RELATED"/>
    <property type="match status" value="1"/>
</dbReference>